<dbReference type="Proteomes" id="UP000081671">
    <property type="component" value="Unplaced"/>
</dbReference>
<evidence type="ECO:0000256" key="12">
    <source>
        <dbReference type="ARBA" id="ARBA00047899"/>
    </source>
</evidence>
<feature type="region of interest" description="Disordered" evidence="17">
    <location>
        <begin position="918"/>
        <end position="943"/>
    </location>
</feature>
<feature type="compositionally biased region" description="Basic and acidic residues" evidence="17">
    <location>
        <begin position="135"/>
        <end position="151"/>
    </location>
</feature>
<feature type="domain" description="Ig-like" evidence="18">
    <location>
        <begin position="7"/>
        <end position="114"/>
    </location>
</feature>
<dbReference type="GeneID" id="105987592"/>
<name>A0A1S3FEF1_DIPOR</name>
<dbReference type="SMART" id="SM00408">
    <property type="entry name" value="IGc2"/>
    <property type="match status" value="2"/>
</dbReference>
<accession>A0A1S3FEF1</accession>
<dbReference type="GO" id="GO:0004674">
    <property type="term" value="F:protein serine/threonine kinase activity"/>
    <property type="evidence" value="ECO:0007669"/>
    <property type="project" value="UniProtKB-KW"/>
</dbReference>
<dbReference type="InterPro" id="IPR011009">
    <property type="entry name" value="Kinase-like_dom_sf"/>
</dbReference>
<evidence type="ECO:0000313" key="21">
    <source>
        <dbReference type="RefSeq" id="XP_012874347.1"/>
    </source>
</evidence>
<dbReference type="PROSITE" id="PS50835">
    <property type="entry name" value="IG_LIKE"/>
    <property type="match status" value="2"/>
</dbReference>
<feature type="compositionally biased region" description="Basic and acidic residues" evidence="17">
    <location>
        <begin position="1722"/>
        <end position="1743"/>
    </location>
</feature>
<evidence type="ECO:0000256" key="3">
    <source>
        <dbReference type="ARBA" id="ARBA00012513"/>
    </source>
</evidence>
<feature type="compositionally biased region" description="Polar residues" evidence="17">
    <location>
        <begin position="154"/>
        <end position="163"/>
    </location>
</feature>
<evidence type="ECO:0000259" key="19">
    <source>
        <dbReference type="PROSITE" id="PS51158"/>
    </source>
</evidence>
<keyword evidence="7" id="KW-0677">Repeat</keyword>
<comment type="catalytic activity">
    <reaction evidence="12">
        <text>L-threonyl-[protein] + ATP = O-phospho-L-threonyl-[protein] + ADP + H(+)</text>
        <dbReference type="Rhea" id="RHEA:46608"/>
        <dbReference type="Rhea" id="RHEA-COMP:11060"/>
        <dbReference type="Rhea" id="RHEA-COMP:11605"/>
        <dbReference type="ChEBI" id="CHEBI:15378"/>
        <dbReference type="ChEBI" id="CHEBI:30013"/>
        <dbReference type="ChEBI" id="CHEBI:30616"/>
        <dbReference type="ChEBI" id="CHEBI:61977"/>
        <dbReference type="ChEBI" id="CHEBI:456216"/>
        <dbReference type="EC" id="2.7.11.1"/>
    </reaction>
</comment>
<feature type="domain" description="Alpha-type protein kinase" evidence="19">
    <location>
        <begin position="1864"/>
        <end position="2096"/>
    </location>
</feature>
<keyword evidence="20" id="KW-1185">Reference proteome</keyword>
<dbReference type="InterPro" id="IPR004166">
    <property type="entry name" value="a-kinase_dom"/>
</dbReference>
<feature type="region of interest" description="Disordered" evidence="17">
    <location>
        <begin position="621"/>
        <end position="737"/>
    </location>
</feature>
<dbReference type="FunFam" id="3.20.200.10:FF:000005">
    <property type="entry name" value="Alpha-protein kinase 2"/>
    <property type="match status" value="1"/>
</dbReference>
<reference evidence="21" key="1">
    <citation type="submission" date="2025-08" db="UniProtKB">
        <authorList>
            <consortium name="RefSeq"/>
        </authorList>
    </citation>
    <scope>IDENTIFICATION</scope>
    <source>
        <tissue evidence="21">Kidney</tissue>
    </source>
</reference>
<evidence type="ECO:0000256" key="6">
    <source>
        <dbReference type="ARBA" id="ARBA00022679"/>
    </source>
</evidence>
<dbReference type="FunCoup" id="A0A1S3FEF1">
    <property type="interactions" value="18"/>
</dbReference>
<evidence type="ECO:0000256" key="14">
    <source>
        <dbReference type="ARBA" id="ARBA00059647"/>
    </source>
</evidence>
<dbReference type="PANTHER" id="PTHR47091">
    <property type="entry name" value="ALPHA-PROTEIN KINASE 2-RELATED"/>
    <property type="match status" value="1"/>
</dbReference>
<dbReference type="Gene3D" id="3.20.200.10">
    <property type="entry name" value="MHCK/EF2 kinase"/>
    <property type="match status" value="1"/>
</dbReference>
<keyword evidence="10" id="KW-1015">Disulfide bond</keyword>
<feature type="compositionally biased region" description="Polar residues" evidence="17">
    <location>
        <begin position="1109"/>
        <end position="1118"/>
    </location>
</feature>
<dbReference type="PROSITE" id="PS51158">
    <property type="entry name" value="ALPHA_KINASE"/>
    <property type="match status" value="1"/>
</dbReference>
<dbReference type="InterPro" id="IPR013783">
    <property type="entry name" value="Ig-like_fold"/>
</dbReference>
<feature type="compositionally biased region" description="Basic and acidic residues" evidence="17">
    <location>
        <begin position="687"/>
        <end position="707"/>
    </location>
</feature>
<feature type="compositionally biased region" description="Polar residues" evidence="17">
    <location>
        <begin position="545"/>
        <end position="564"/>
    </location>
</feature>
<keyword evidence="8 21" id="KW-0418">Kinase</keyword>
<dbReference type="SMART" id="SM00811">
    <property type="entry name" value="Alpha_kinase"/>
    <property type="match status" value="1"/>
</dbReference>
<evidence type="ECO:0000256" key="11">
    <source>
        <dbReference type="ARBA" id="ARBA00023319"/>
    </source>
</evidence>
<dbReference type="GO" id="GO:0003007">
    <property type="term" value="P:heart morphogenesis"/>
    <property type="evidence" value="ECO:0007669"/>
    <property type="project" value="UniProtKB-ARBA"/>
</dbReference>
<keyword evidence="6" id="KW-0808">Transferase</keyword>
<feature type="region of interest" description="Disordered" evidence="17">
    <location>
        <begin position="1462"/>
        <end position="1499"/>
    </location>
</feature>
<dbReference type="InterPro" id="IPR003599">
    <property type="entry name" value="Ig_sub"/>
</dbReference>
<dbReference type="Gene3D" id="2.60.40.10">
    <property type="entry name" value="Immunoglobulins"/>
    <property type="match status" value="2"/>
</dbReference>
<dbReference type="GO" id="GO:0055013">
    <property type="term" value="P:cardiac muscle cell development"/>
    <property type="evidence" value="ECO:0007669"/>
    <property type="project" value="UniProtKB-ARBA"/>
</dbReference>
<feature type="region of interest" description="Disordered" evidence="17">
    <location>
        <begin position="969"/>
        <end position="1020"/>
    </location>
</feature>
<feature type="region of interest" description="Disordered" evidence="17">
    <location>
        <begin position="479"/>
        <end position="602"/>
    </location>
</feature>
<feature type="compositionally biased region" description="Polar residues" evidence="17">
    <location>
        <begin position="2112"/>
        <end position="2121"/>
    </location>
</feature>
<dbReference type="Pfam" id="PF02816">
    <property type="entry name" value="Alpha_kinase"/>
    <property type="match status" value="1"/>
</dbReference>
<evidence type="ECO:0000256" key="15">
    <source>
        <dbReference type="ARBA" id="ARBA00073273"/>
    </source>
</evidence>
<evidence type="ECO:0000256" key="2">
    <source>
        <dbReference type="ARBA" id="ARBA00008651"/>
    </source>
</evidence>
<feature type="compositionally biased region" description="Polar residues" evidence="17">
    <location>
        <begin position="652"/>
        <end position="663"/>
    </location>
</feature>
<feature type="compositionally biased region" description="Polar residues" evidence="17">
    <location>
        <begin position="624"/>
        <end position="633"/>
    </location>
</feature>
<feature type="region of interest" description="Disordered" evidence="17">
    <location>
        <begin position="233"/>
        <end position="253"/>
    </location>
</feature>
<feature type="region of interest" description="Disordered" evidence="17">
    <location>
        <begin position="1368"/>
        <end position="1392"/>
    </location>
</feature>
<feature type="region of interest" description="Disordered" evidence="17">
    <location>
        <begin position="377"/>
        <end position="453"/>
    </location>
</feature>
<dbReference type="OrthoDB" id="301415at2759"/>
<dbReference type="STRING" id="10020.ENSDORP00000021692"/>
<proteinExistence type="inferred from homology"/>
<evidence type="ECO:0000256" key="1">
    <source>
        <dbReference type="ARBA" id="ARBA00004187"/>
    </source>
</evidence>
<dbReference type="GO" id="GO:0005524">
    <property type="term" value="F:ATP binding"/>
    <property type="evidence" value="ECO:0007669"/>
    <property type="project" value="InterPro"/>
</dbReference>
<evidence type="ECO:0000256" key="4">
    <source>
        <dbReference type="ARBA" id="ARBA00022475"/>
    </source>
</evidence>
<evidence type="ECO:0000256" key="16">
    <source>
        <dbReference type="ARBA" id="ARBA00080408"/>
    </source>
</evidence>
<dbReference type="SMART" id="SM00409">
    <property type="entry name" value="IG"/>
    <property type="match status" value="2"/>
</dbReference>
<feature type="compositionally biased region" description="Polar residues" evidence="17">
    <location>
        <begin position="674"/>
        <end position="686"/>
    </location>
</feature>
<dbReference type="CTD" id="115701"/>
<comment type="subcellular location">
    <subcellularLocation>
        <location evidence="1">Basolateral cell membrane</location>
    </subcellularLocation>
</comment>
<sequence length="2133" mass="233352">MTDSDRPQRHKLCFLSTLLSQKVLERSDAVLRCIIAGQPKPEVTWYKNGQAIEECGIISSYEFFEDQYIHLLQLSCCAQSDAAVYQVSARNDLGMVCCSASLEVESAPEIPHVSPALGGGGAVGQTHEGDTDEEEHTRQTHEKEQPCKEGESVSPETLTSPDSSPAKFNLFHSLQVLANYDICSPSSENPHHVKGMRPAAEVYDPSNTEETSLPSNNTPEHRDVYHHWTVHSTEDGLSDDSPNGEAFTPSHQNPKAQKYISFSLPLSEATAGIYPDANSTSGNREFHPQVSSEDSDSSDYELCPEITLTCTEEFSDDDLEYLECSDVMTDYSNAVWQGSLQRTGHAFLLESDDEEMEFSECGLGGREHFLSEMGCGPQVSGDKEPMDATTGFCASHSQSPEVGIRSSTASKHSPSSPPGGTRLTLGPHQDGTVTAFPSASGIAENDCPGIQGEARDCHQAGEEFTSDNLLTMDEAATEAEMKPLSGGTDKSEMKQGSESGAEDRWEKHAGSRRGTQRPTKGGCPRVKGNAKKLIWKEISPEGTLNPPSQEPTSHPLTQNDPRQTLHTKARPPRRNSHFHIRPCGTSPPTEQGSLNKEGYPSFKGEGVQVYDLFETHWVPDQSDHLQVQIQARDSSSQMPPSSDPPEEESPSTRTTMNFSSISEGTHGEEPPLAQSLQLENCSQDPQQTEKQDREGGASSRSWEDLGHEPSIPETNDDNMYPAASSPPLPQEGSNACSEPEALFIASREPLDAALLLANPCSEPRGGEAVNVVECFEAGDQGTWSDTMDPPVGAPVDKYLPQEICSMDFERTEGHSKVCDLCSPDDKPLAVLPQAPASESPQPTCENARDRRLAISAFTWNMSQVASRGVTGANEAEVEDRPCISASTIQAIRESSNPCFSEGLGELHPLSSENKSFVHLNEGGSETPRTSTPTTRDRPARHGSVMKVPQEKPTATTANSKCLQVARETQDTSPLVAEPKVHPAKYHTVSVSEDSPIEGTEESSPEAPDVNHYQCPSSVESGHILTGSTEELLCLTSSVPEVSGPEGEEFCSNSPLQLDDQSLDESQMGFRTDNRSFDEDFREKGSEMRQRIQPDSLPYHGSLSAPDFQESLSQSSVTQEDILVPSELSPENSREDTVCGSGVEPTVPVVAEGTREEHIQTLSNVPSLSEILLGESQALGLGNWEAGNKVKIITLEIPDSEIWPSRQVTDPECKEAEAGSTVFGRAWSLSDVLNADSAVAEPAPWRIAAGAQSPWAEMTPVPANNRKTGEDATPASIMYWSSLSSQGMSHPRFLESSVDPMEKEELCMIDSLSQASQMERTGLASNVSQEQEENQLKMDNSALLNQCLTFPNIWESSVDPVDETGERECHRTEKVEPSEPILGALGDGSESTDGNLGQEVEVQPALLQVPCSQNNEETIPNENMISQEQVVWEREEAKPSQNEVRGKLQPAICQAPCSEEGLQRTPCAGSMDRAQEGNDRSLGEAEQSKQDKAEFLSPSSPLSSCLAVMTDAPVEDETHYSTGQIYSQFADDFVEPRNHQYVFCNAEGRETTETEQGKHVPSCSDLTPWPCSSSPQGNATHFSTSHSTEELKTEELQIGETKAPSSSDSQAMTLAFISGERESEKAPEVLQDLCQKGSILGSGNKFKEKEKSSHVAAQTGKLPGARSSVARSEEIKKTQETPGSGHLAEGVKKKILSRVAALRLRLEEKENVRKNSGLPKKIPKLEKSLLRTTEKKEPRKAPCKREGKAPILLKKIQAEMFPDHSGNVKLSCQFAEIHEDSTIWWTKDSKSIAQVQKRAGDNSSVSLAIVQAGQKDQGLYYCCIKNSYGNVSAEFNLTAEVLKQLSSLPENRGCEEIEFSQLIFREDFLRDSYFGDHLRGQISTEELHFGEGVHRKAFRSTVMQGLMPVFQPGHSCVLKVHNAIAHGTRNNAELVQRNYKLAAQECYVQNTARHYAKIYAAEAQPLEGFGEVPEIIPIFLIHRPENNIPYATVEEELMGEFVKYSIRDGKEINFLRRESEAGQKCCTFQHWVYEKTSGCLLVTDMQGVGMKLTDVGIATLAKGYKGFKGNCSMTFIDQFKALHQCNKYCRMLGLKSLQNSSQKPKKPSIGKSRVQTNSTTTKKPGPGSPAEKKA</sequence>
<evidence type="ECO:0000256" key="17">
    <source>
        <dbReference type="SAM" id="MobiDB-lite"/>
    </source>
</evidence>
<evidence type="ECO:0000259" key="18">
    <source>
        <dbReference type="PROSITE" id="PS50835"/>
    </source>
</evidence>
<dbReference type="SUPFAM" id="SSF56112">
    <property type="entry name" value="Protein kinase-like (PK-like)"/>
    <property type="match status" value="1"/>
</dbReference>
<protein>
    <recommendedName>
        <fullName evidence="15">Alpha-protein kinase 2</fullName>
        <ecNumber evidence="3">2.7.11.1</ecNumber>
    </recommendedName>
    <alternativeName>
        <fullName evidence="16">Heart alpha-protein kinase</fullName>
    </alternativeName>
</protein>
<dbReference type="FunFam" id="2.60.40.10:FF:000107">
    <property type="entry name" value="Myosin, light chain kinase a"/>
    <property type="match status" value="1"/>
</dbReference>
<feature type="region of interest" description="Disordered" evidence="17">
    <location>
        <begin position="1640"/>
        <end position="1688"/>
    </location>
</feature>
<evidence type="ECO:0000256" key="10">
    <source>
        <dbReference type="ARBA" id="ARBA00023157"/>
    </source>
</evidence>
<feature type="compositionally biased region" description="Basic and acidic residues" evidence="17">
    <location>
        <begin position="1472"/>
        <end position="1493"/>
    </location>
</feature>
<dbReference type="InterPro" id="IPR013098">
    <property type="entry name" value="Ig_I-set"/>
</dbReference>
<keyword evidence="11" id="KW-0393">Immunoglobulin domain</keyword>
<evidence type="ECO:0000256" key="8">
    <source>
        <dbReference type="ARBA" id="ARBA00022777"/>
    </source>
</evidence>
<evidence type="ECO:0000256" key="13">
    <source>
        <dbReference type="ARBA" id="ARBA00048679"/>
    </source>
</evidence>
<dbReference type="RefSeq" id="XP_012874347.1">
    <property type="nucleotide sequence ID" value="XM_013018893.1"/>
</dbReference>
<keyword evidence="9" id="KW-0472">Membrane</keyword>
<feature type="compositionally biased region" description="Acidic residues" evidence="17">
    <location>
        <begin position="994"/>
        <end position="1003"/>
    </location>
</feature>
<dbReference type="InParanoid" id="A0A1S3FEF1"/>
<feature type="compositionally biased region" description="Basic and acidic residues" evidence="17">
    <location>
        <begin position="1071"/>
        <end position="1091"/>
    </location>
</feature>
<dbReference type="GO" id="GO:0016323">
    <property type="term" value="C:basolateral plasma membrane"/>
    <property type="evidence" value="ECO:0007669"/>
    <property type="project" value="UniProtKB-SubCell"/>
</dbReference>
<keyword evidence="4" id="KW-1003">Cell membrane</keyword>
<dbReference type="InterPro" id="IPR036179">
    <property type="entry name" value="Ig-like_dom_sf"/>
</dbReference>
<keyword evidence="5" id="KW-0723">Serine/threonine-protein kinase</keyword>
<gene>
    <name evidence="21" type="primary">Alpk2</name>
</gene>
<dbReference type="InterPro" id="IPR007110">
    <property type="entry name" value="Ig-like_dom"/>
</dbReference>
<feature type="region of interest" description="Disordered" evidence="17">
    <location>
        <begin position="275"/>
        <end position="299"/>
    </location>
</feature>
<feature type="region of interest" description="Disordered" evidence="17">
    <location>
        <begin position="1039"/>
        <end position="1058"/>
    </location>
</feature>
<comment type="similarity">
    <text evidence="2">Belongs to the protein kinase superfamily. Alpha-type protein kinase family. ALPK subfamily.</text>
</comment>
<dbReference type="CDD" id="cd16974">
    <property type="entry name" value="Alpha_kinase_ALPK2"/>
    <property type="match status" value="1"/>
</dbReference>
<dbReference type="Pfam" id="PF07679">
    <property type="entry name" value="I-set"/>
    <property type="match status" value="2"/>
</dbReference>
<comment type="catalytic activity">
    <reaction evidence="13">
        <text>L-seryl-[protein] + ATP = O-phospho-L-seryl-[protein] + ADP + H(+)</text>
        <dbReference type="Rhea" id="RHEA:17989"/>
        <dbReference type="Rhea" id="RHEA-COMP:9863"/>
        <dbReference type="Rhea" id="RHEA-COMP:11604"/>
        <dbReference type="ChEBI" id="CHEBI:15378"/>
        <dbReference type="ChEBI" id="CHEBI:29999"/>
        <dbReference type="ChEBI" id="CHEBI:30616"/>
        <dbReference type="ChEBI" id="CHEBI:83421"/>
        <dbReference type="ChEBI" id="CHEBI:456216"/>
        <dbReference type="EC" id="2.7.11.1"/>
    </reaction>
</comment>
<feature type="region of interest" description="Disordered" evidence="17">
    <location>
        <begin position="116"/>
        <end position="165"/>
    </location>
</feature>
<dbReference type="EC" id="2.7.11.1" evidence="3"/>
<feature type="domain" description="Ig-like" evidence="18">
    <location>
        <begin position="1749"/>
        <end position="1837"/>
    </location>
</feature>
<feature type="region of interest" description="Disordered" evidence="17">
    <location>
        <begin position="1068"/>
        <end position="1143"/>
    </location>
</feature>
<comment type="function">
    <text evidence="14">Protein kinase that recognizes phosphorylation sites in which the surrounding peptides have an alpha-helical conformation. Regulates cardiac development and cardiomyocyte differentiation by negatively regulating Wnt/beta-catenin signaling.</text>
</comment>
<evidence type="ECO:0000313" key="20">
    <source>
        <dbReference type="Proteomes" id="UP000081671"/>
    </source>
</evidence>
<dbReference type="InterPro" id="IPR003598">
    <property type="entry name" value="Ig_sub2"/>
</dbReference>
<dbReference type="PANTHER" id="PTHR47091:SF2">
    <property type="entry name" value="ALPHA-PROTEIN KINASE 2"/>
    <property type="match status" value="1"/>
</dbReference>
<evidence type="ECO:0000256" key="9">
    <source>
        <dbReference type="ARBA" id="ARBA00023136"/>
    </source>
</evidence>
<feature type="region of interest" description="Disordered" evidence="17">
    <location>
        <begin position="1711"/>
        <end position="1743"/>
    </location>
</feature>
<evidence type="ECO:0000256" key="7">
    <source>
        <dbReference type="ARBA" id="ARBA00022737"/>
    </source>
</evidence>
<feature type="compositionally biased region" description="Basic residues" evidence="17">
    <location>
        <begin position="565"/>
        <end position="580"/>
    </location>
</feature>
<dbReference type="KEGG" id="dord:105987592"/>
<feature type="region of interest" description="Disordered" evidence="17">
    <location>
        <begin position="2097"/>
        <end position="2133"/>
    </location>
</feature>
<evidence type="ECO:0000256" key="5">
    <source>
        <dbReference type="ARBA" id="ARBA00022527"/>
    </source>
</evidence>
<feature type="compositionally biased region" description="Basic and acidic residues" evidence="17">
    <location>
        <begin position="489"/>
        <end position="509"/>
    </location>
</feature>
<organism evidence="20 21">
    <name type="scientific">Dipodomys ordii</name>
    <name type="common">Ord's kangaroo rat</name>
    <dbReference type="NCBI Taxonomy" id="10020"/>
    <lineage>
        <taxon>Eukaryota</taxon>
        <taxon>Metazoa</taxon>
        <taxon>Chordata</taxon>
        <taxon>Craniata</taxon>
        <taxon>Vertebrata</taxon>
        <taxon>Euteleostomi</taxon>
        <taxon>Mammalia</taxon>
        <taxon>Eutheria</taxon>
        <taxon>Euarchontoglires</taxon>
        <taxon>Glires</taxon>
        <taxon>Rodentia</taxon>
        <taxon>Castorimorpha</taxon>
        <taxon>Heteromyidae</taxon>
        <taxon>Dipodomyinae</taxon>
        <taxon>Dipodomys</taxon>
    </lineage>
</organism>
<dbReference type="SUPFAM" id="SSF48726">
    <property type="entry name" value="Immunoglobulin"/>
    <property type="match status" value="2"/>
</dbReference>